<dbReference type="CDD" id="cd05379">
    <property type="entry name" value="CAP_bacterial"/>
    <property type="match status" value="1"/>
</dbReference>
<proteinExistence type="predicted"/>
<dbReference type="InterPro" id="IPR035940">
    <property type="entry name" value="CAP_sf"/>
</dbReference>
<protein>
    <submittedName>
        <fullName evidence="2">SCP-domain-containing protein</fullName>
    </submittedName>
</protein>
<organism evidence="2 3">
    <name type="scientific">Gigaspora margarita</name>
    <dbReference type="NCBI Taxonomy" id="4874"/>
    <lineage>
        <taxon>Eukaryota</taxon>
        <taxon>Fungi</taxon>
        <taxon>Fungi incertae sedis</taxon>
        <taxon>Mucoromycota</taxon>
        <taxon>Glomeromycotina</taxon>
        <taxon>Glomeromycetes</taxon>
        <taxon>Diversisporales</taxon>
        <taxon>Gigasporaceae</taxon>
        <taxon>Gigaspora</taxon>
    </lineage>
</organism>
<dbReference type="PANTHER" id="PTHR31157:SF1">
    <property type="entry name" value="SCP DOMAIN-CONTAINING PROTEIN"/>
    <property type="match status" value="1"/>
</dbReference>
<dbReference type="Pfam" id="PF00188">
    <property type="entry name" value="CAP"/>
    <property type="match status" value="1"/>
</dbReference>
<dbReference type="EMBL" id="WTPW01000142">
    <property type="protein sequence ID" value="KAF0542528.1"/>
    <property type="molecule type" value="Genomic_DNA"/>
</dbReference>
<feature type="domain" description="SCP" evidence="1">
    <location>
        <begin position="7"/>
        <end position="110"/>
    </location>
</feature>
<keyword evidence="3" id="KW-1185">Reference proteome</keyword>
<dbReference type="InterPro" id="IPR014044">
    <property type="entry name" value="CAP_dom"/>
</dbReference>
<dbReference type="Gene3D" id="3.40.33.10">
    <property type="entry name" value="CAP"/>
    <property type="match status" value="1"/>
</dbReference>
<dbReference type="SUPFAM" id="SSF55797">
    <property type="entry name" value="PR-1-like"/>
    <property type="match status" value="1"/>
</dbReference>
<dbReference type="OrthoDB" id="568194at2759"/>
<sequence length="121" mass="13541">MNKNLMLQLVNNERQKAGVKELVWDSRLEKVAQLQSEFMASCNSCTHSSDSGNLSTRVEAQGFSWSGCAENVAEGYKNEESVVKGWLTSHGHKNNMLNQKYTHFGAGHKNGFWAQVYASEL</sequence>
<evidence type="ECO:0000313" key="2">
    <source>
        <dbReference type="EMBL" id="KAF0542528.1"/>
    </source>
</evidence>
<reference evidence="2 3" key="1">
    <citation type="journal article" date="2019" name="Environ. Microbiol.">
        <title>At the nexus of three kingdoms: the genome of the mycorrhizal fungus Gigaspora margarita provides insights into plant, endobacterial and fungal interactions.</title>
        <authorList>
            <person name="Venice F."/>
            <person name="Ghignone S."/>
            <person name="Salvioli di Fossalunga A."/>
            <person name="Amselem J."/>
            <person name="Novero M."/>
            <person name="Xianan X."/>
            <person name="Sedzielewska Toro K."/>
            <person name="Morin E."/>
            <person name="Lipzen A."/>
            <person name="Grigoriev I.V."/>
            <person name="Henrissat B."/>
            <person name="Martin F.M."/>
            <person name="Bonfante P."/>
        </authorList>
    </citation>
    <scope>NUCLEOTIDE SEQUENCE [LARGE SCALE GENOMIC DNA]</scope>
    <source>
        <strain evidence="2 3">BEG34</strain>
    </source>
</reference>
<dbReference type="PANTHER" id="PTHR31157">
    <property type="entry name" value="SCP DOMAIN-CONTAINING PROTEIN"/>
    <property type="match status" value="1"/>
</dbReference>
<gene>
    <name evidence="2" type="ORF">F8M41_004513</name>
</gene>
<dbReference type="Proteomes" id="UP000439903">
    <property type="component" value="Unassembled WGS sequence"/>
</dbReference>
<accession>A0A8H4AXV2</accession>
<comment type="caution">
    <text evidence="2">The sequence shown here is derived from an EMBL/GenBank/DDBJ whole genome shotgun (WGS) entry which is preliminary data.</text>
</comment>
<evidence type="ECO:0000259" key="1">
    <source>
        <dbReference type="Pfam" id="PF00188"/>
    </source>
</evidence>
<evidence type="ECO:0000313" key="3">
    <source>
        <dbReference type="Proteomes" id="UP000439903"/>
    </source>
</evidence>
<name>A0A8H4AXV2_GIGMA</name>
<dbReference type="AlphaFoldDB" id="A0A8H4AXV2"/>